<keyword evidence="5" id="KW-1185">Reference proteome</keyword>
<dbReference type="InterPro" id="IPR013128">
    <property type="entry name" value="Peptidase_C1A"/>
</dbReference>
<proteinExistence type="inferred from homology"/>
<dbReference type="InterPro" id="IPR038765">
    <property type="entry name" value="Papain-like_cys_pep_sf"/>
</dbReference>
<feature type="region of interest" description="Disordered" evidence="2">
    <location>
        <begin position="46"/>
        <end position="97"/>
    </location>
</feature>
<dbReference type="Proteomes" id="UP000663866">
    <property type="component" value="Unassembled WGS sequence"/>
</dbReference>
<dbReference type="PROSITE" id="PS00639">
    <property type="entry name" value="THIOL_PROTEASE_HIS"/>
    <property type="match status" value="1"/>
</dbReference>
<name>A0A819ZA78_9BILA</name>
<dbReference type="SUPFAM" id="SSF54001">
    <property type="entry name" value="Cysteine proteinases"/>
    <property type="match status" value="1"/>
</dbReference>
<dbReference type="Gene3D" id="3.90.70.10">
    <property type="entry name" value="Cysteine proteinases"/>
    <property type="match status" value="2"/>
</dbReference>
<protein>
    <recommendedName>
        <fullName evidence="3">Peptidase C1A papain C-terminal domain-containing protein</fullName>
    </recommendedName>
</protein>
<accession>A0A819ZA78</accession>
<dbReference type="PANTHER" id="PTHR12411">
    <property type="entry name" value="CYSTEINE PROTEASE FAMILY C1-RELATED"/>
    <property type="match status" value="1"/>
</dbReference>
<dbReference type="Pfam" id="PF00112">
    <property type="entry name" value="Peptidase_C1"/>
    <property type="match status" value="1"/>
</dbReference>
<feature type="domain" description="Peptidase C1A papain C-terminal" evidence="3">
    <location>
        <begin position="135"/>
        <end position="350"/>
    </location>
</feature>
<evidence type="ECO:0000259" key="3">
    <source>
        <dbReference type="SMART" id="SM00645"/>
    </source>
</evidence>
<reference evidence="4" key="1">
    <citation type="submission" date="2021-02" db="EMBL/GenBank/DDBJ databases">
        <authorList>
            <person name="Nowell W R."/>
        </authorList>
    </citation>
    <scope>NUCLEOTIDE SEQUENCE</scope>
</reference>
<sequence>MSKPKCHKSKEAFKINIDLTEMKSCLAQGFLFAFGVRLFNSFDKTITTGVEPMPNDDEPSRTEHKRAANADDDNDGDHDNQHIEEEEEEGNAATLSKANNKKFRLDGIRRSQRLPEKAQLRQTFAAHVLYGASQLPPKVDLRSEMTAVEDQSQLASCTANCLAGAYEYLTKKANGRETDVSRLFIYYNARVKGNDSEPITDSGCVMADAIEALEEFGTCLESLWPYELARVNERPSDEAFDQAKAHRINEAIRVDIDLDQMKSCLAQGFPIAFGIDLFRTFDEASKSGVVPMPDPNDGARETHGSHAMLAVGYSDQSQAFIVRNSWGADWGDKGYCYIPYGYMTNPDFCFDVWTVRKLTNDDFGQDHWSYDDNDKYIDNDQTQNPVNPNTDDYAIETIVDDTNIPGYTENSDTCHANPTYESTNVEYTDDANQYTTDSTTIDYSSTEYN</sequence>
<feature type="compositionally biased region" description="Basic and acidic residues" evidence="2">
    <location>
        <begin position="58"/>
        <end position="69"/>
    </location>
</feature>
<evidence type="ECO:0000313" key="4">
    <source>
        <dbReference type="EMBL" id="CAF4167738.1"/>
    </source>
</evidence>
<evidence type="ECO:0000313" key="5">
    <source>
        <dbReference type="Proteomes" id="UP000663866"/>
    </source>
</evidence>
<dbReference type="GO" id="GO:0006508">
    <property type="term" value="P:proteolysis"/>
    <property type="evidence" value="ECO:0007669"/>
    <property type="project" value="InterPro"/>
</dbReference>
<dbReference type="InterPro" id="IPR000668">
    <property type="entry name" value="Peptidase_C1A_C"/>
</dbReference>
<comment type="caution">
    <text evidence="4">The sequence shown here is derived from an EMBL/GenBank/DDBJ whole genome shotgun (WGS) entry which is preliminary data.</text>
</comment>
<evidence type="ECO:0000256" key="1">
    <source>
        <dbReference type="ARBA" id="ARBA00008455"/>
    </source>
</evidence>
<comment type="similarity">
    <text evidence="1">Belongs to the peptidase C1 family.</text>
</comment>
<organism evidence="4 5">
    <name type="scientific">Rotaria magnacalcarata</name>
    <dbReference type="NCBI Taxonomy" id="392030"/>
    <lineage>
        <taxon>Eukaryota</taxon>
        <taxon>Metazoa</taxon>
        <taxon>Spiralia</taxon>
        <taxon>Gnathifera</taxon>
        <taxon>Rotifera</taxon>
        <taxon>Eurotatoria</taxon>
        <taxon>Bdelloidea</taxon>
        <taxon>Philodinida</taxon>
        <taxon>Philodinidae</taxon>
        <taxon>Rotaria</taxon>
    </lineage>
</organism>
<evidence type="ECO:0000256" key="2">
    <source>
        <dbReference type="SAM" id="MobiDB-lite"/>
    </source>
</evidence>
<dbReference type="GO" id="GO:0008234">
    <property type="term" value="F:cysteine-type peptidase activity"/>
    <property type="evidence" value="ECO:0007669"/>
    <property type="project" value="InterPro"/>
</dbReference>
<dbReference type="CDD" id="cd02619">
    <property type="entry name" value="Peptidase_C1"/>
    <property type="match status" value="1"/>
</dbReference>
<dbReference type="AlphaFoldDB" id="A0A819ZA78"/>
<dbReference type="InterPro" id="IPR025660">
    <property type="entry name" value="Pept_his_AS"/>
</dbReference>
<dbReference type="EMBL" id="CAJOBG010005849">
    <property type="protein sequence ID" value="CAF4167738.1"/>
    <property type="molecule type" value="Genomic_DNA"/>
</dbReference>
<gene>
    <name evidence="4" type="ORF">OVN521_LOCUS24519</name>
</gene>
<dbReference type="SMART" id="SM00645">
    <property type="entry name" value="Pept_C1"/>
    <property type="match status" value="1"/>
</dbReference>